<dbReference type="EMBL" id="FPAB01000002">
    <property type="protein sequence ID" value="SFS57811.1"/>
    <property type="molecule type" value="Genomic_DNA"/>
</dbReference>
<dbReference type="SUPFAM" id="SSF55729">
    <property type="entry name" value="Acyl-CoA N-acyltransferases (Nat)"/>
    <property type="match status" value="1"/>
</dbReference>
<dbReference type="Gene3D" id="3.40.630.30">
    <property type="match status" value="1"/>
</dbReference>
<dbReference type="RefSeq" id="WP_019435467.1">
    <property type="nucleotide sequence ID" value="NZ_FPAB01000002.1"/>
</dbReference>
<dbReference type="STRING" id="1176198.SAMN05444716_102534"/>
<name>A0A1I6QZ93_9ACTN</name>
<evidence type="ECO:0000259" key="1">
    <source>
        <dbReference type="PROSITE" id="PS51186"/>
    </source>
</evidence>
<dbReference type="Proteomes" id="UP000198873">
    <property type="component" value="Unassembled WGS sequence"/>
</dbReference>
<organism evidence="2 3">
    <name type="scientific">Streptomyces harbinensis</name>
    <dbReference type="NCBI Taxonomy" id="1176198"/>
    <lineage>
        <taxon>Bacteria</taxon>
        <taxon>Bacillati</taxon>
        <taxon>Actinomycetota</taxon>
        <taxon>Actinomycetes</taxon>
        <taxon>Kitasatosporales</taxon>
        <taxon>Streptomycetaceae</taxon>
        <taxon>Streptomyces</taxon>
    </lineage>
</organism>
<evidence type="ECO:0000313" key="2">
    <source>
        <dbReference type="EMBL" id="SFS57811.1"/>
    </source>
</evidence>
<proteinExistence type="predicted"/>
<dbReference type="PROSITE" id="PS51186">
    <property type="entry name" value="GNAT"/>
    <property type="match status" value="1"/>
</dbReference>
<gene>
    <name evidence="2" type="ORF">SAMN05444716_102534</name>
</gene>
<protein>
    <recommendedName>
        <fullName evidence="1">N-acetyltransferase domain-containing protein</fullName>
    </recommendedName>
</protein>
<dbReference type="InterPro" id="IPR016181">
    <property type="entry name" value="Acyl_CoA_acyltransferase"/>
</dbReference>
<reference evidence="3" key="1">
    <citation type="submission" date="2016-10" db="EMBL/GenBank/DDBJ databases">
        <authorList>
            <person name="Varghese N."/>
            <person name="Submissions S."/>
        </authorList>
    </citation>
    <scope>NUCLEOTIDE SEQUENCE [LARGE SCALE GENOMIC DNA]</scope>
    <source>
        <strain evidence="3">CGMCC 4.7047</strain>
    </source>
</reference>
<evidence type="ECO:0000313" key="3">
    <source>
        <dbReference type="Proteomes" id="UP000198873"/>
    </source>
</evidence>
<dbReference type="GO" id="GO:0016747">
    <property type="term" value="F:acyltransferase activity, transferring groups other than amino-acyl groups"/>
    <property type="evidence" value="ECO:0007669"/>
    <property type="project" value="InterPro"/>
</dbReference>
<dbReference type="InterPro" id="IPR000182">
    <property type="entry name" value="GNAT_dom"/>
</dbReference>
<sequence>MADSSLQRTIVRSVDPVGPGDLAAALEMHARCSPATLRERYHGVADRAEADRLLPHLLSHRFGHSVAARDRDGALAGLGQLLWDGEGDEVELALLVPDARQRRGVGAALLGRLLTVATGAGFTEIYAVTIPGGSGERGVLGLLRAAGLTVGRYEDGGAVVLSAPLASRPLPTPLGPATVR</sequence>
<dbReference type="AlphaFoldDB" id="A0A1I6QZ93"/>
<dbReference type="Pfam" id="PF00583">
    <property type="entry name" value="Acetyltransf_1"/>
    <property type="match status" value="1"/>
</dbReference>
<feature type="domain" description="N-acetyltransferase" evidence="1">
    <location>
        <begin position="9"/>
        <end position="166"/>
    </location>
</feature>
<accession>A0A1I6QZ93</accession>
<keyword evidence="3" id="KW-1185">Reference proteome</keyword>